<dbReference type="InterPro" id="IPR017978">
    <property type="entry name" value="GPCR_3_C"/>
</dbReference>
<keyword evidence="5 16" id="KW-0812">Transmembrane</keyword>
<dbReference type="RefSeq" id="XP_031783309.1">
    <property type="nucleotide sequence ID" value="XM_031927449.2"/>
</dbReference>
<evidence type="ECO:0000259" key="18">
    <source>
        <dbReference type="PROSITE" id="PS50259"/>
    </source>
</evidence>
<dbReference type="EnsemblMetazoa" id="XM_031927446">
    <property type="protein sequence ID" value="XP_031783306"/>
    <property type="gene ID" value="LOC100118400"/>
</dbReference>
<keyword evidence="3" id="KW-1003">Cell membrane</keyword>
<evidence type="ECO:0000256" key="8">
    <source>
        <dbReference type="ARBA" id="ARBA00023040"/>
    </source>
</evidence>
<dbReference type="RefSeq" id="XP_031783307.1">
    <property type="nucleotide sequence ID" value="XM_031927447.2"/>
</dbReference>
<dbReference type="PROSITE" id="PS50259">
    <property type="entry name" value="G_PROTEIN_RECEP_F3_4"/>
    <property type="match status" value="1"/>
</dbReference>
<dbReference type="RefSeq" id="XP_031783312.1">
    <property type="nucleotide sequence ID" value="XM_031927452.2"/>
</dbReference>
<dbReference type="PRINTS" id="PR00593">
    <property type="entry name" value="MTABOTROPICR"/>
</dbReference>
<keyword evidence="20" id="KW-1185">Reference proteome</keyword>
<dbReference type="Pfam" id="PF01094">
    <property type="entry name" value="ANF_receptor"/>
    <property type="match status" value="1"/>
</dbReference>
<name>A0A7M7QA53_NASVI</name>
<dbReference type="InterPro" id="IPR001828">
    <property type="entry name" value="ANF_lig-bd_rcpt"/>
</dbReference>
<dbReference type="FunFam" id="2.10.50.30:FF:000001">
    <property type="entry name" value="metabotropic glutamate receptor 1"/>
    <property type="match status" value="1"/>
</dbReference>
<evidence type="ECO:0000256" key="3">
    <source>
        <dbReference type="ARBA" id="ARBA00022475"/>
    </source>
</evidence>
<comment type="subcellular location">
    <subcellularLocation>
        <location evidence="1">Cell membrane</location>
        <topology evidence="1">Multi-pass membrane protein</topology>
    </subcellularLocation>
</comment>
<dbReference type="Pfam" id="PF07562">
    <property type="entry name" value="NCD3G"/>
    <property type="match status" value="1"/>
</dbReference>
<evidence type="ECO:0000256" key="14">
    <source>
        <dbReference type="ARBA" id="ARBA00054813"/>
    </source>
</evidence>
<organism evidence="19 20">
    <name type="scientific">Nasonia vitripennis</name>
    <name type="common">Parasitic wasp</name>
    <dbReference type="NCBI Taxonomy" id="7425"/>
    <lineage>
        <taxon>Eukaryota</taxon>
        <taxon>Metazoa</taxon>
        <taxon>Ecdysozoa</taxon>
        <taxon>Arthropoda</taxon>
        <taxon>Hexapoda</taxon>
        <taxon>Insecta</taxon>
        <taxon>Pterygota</taxon>
        <taxon>Neoptera</taxon>
        <taxon>Endopterygota</taxon>
        <taxon>Hymenoptera</taxon>
        <taxon>Apocrita</taxon>
        <taxon>Proctotrupomorpha</taxon>
        <taxon>Chalcidoidea</taxon>
        <taxon>Pteromalidae</taxon>
        <taxon>Pteromalinae</taxon>
        <taxon>Nasonia</taxon>
    </lineage>
</organism>
<sequence>MSFRRRCAGRILLLLLLSLAVHAEAQVRQDTSARLNGDFVIGALFSVHQQPTRGSQNALMCGAIRELYGIQRIETALWTLDQINNNSEVLRGVTLGLEARDSCWYAPVALQQSIELVRDAITPAISKASLPAQDGLSDSCLLEPSLQNLEKKSPLIGVVGPGSSSTALQVQNLLQLFSIPQIGYSCTSRDLSDKSRYSTFLRVVPSDYYQAQLLVDLVRYFNWTYVSIVNTDENYGTSGIQAFRELAEKTGVCVAREDSILTSADDAAFDAVIQNLDQDRAANVVVCFCEGFTIRHLMEASKRMNLTGRFVFVGSDGWADRDDVVHDLESEAWGSLSIRIHSPYVAEFDNYYLSLHPYNNTRNPWFNEFWQFNFNCSLPVESEKDSRYKLPPNFPNCTGEERLTYERYRQDPKMSFVMKSFWAMAHGLHNMLEETCGHNYTGVCKQMFPFNGTRFLHHLMNVTFAFGEEFVEFDRRGDPPGRYEILNYQLMPNGTYAYVQIGDWNNGTLTLTGWPQSRSPSLVESVCSKPCPPGYYKNFKTGGQEKRCCWACVPCDHDQYADEEQSKCIPCPQGQLPNKNRTACYVIPEEFTLWTDVEAIIAMTLAAIGLLATFITCHIFIRHNNTPVVKASTRELSYLILAGMTLSHFSVLPILAKPTYTSCTLSRLMPGISFAMIYASLFTKTNRIARILAGSKKRFPKRKPLFMSATAQIMITCILITIEVAVAATMLMMEPAMPIRVHPARDRTVLTCATTPRAVLSPLAFDALLIGLCTLYAIKTRNVPENFNEAKFIGFAMYTTCVIWIAFVPIYFGSETKRLFKDAKLSQVITMCMCVTLSASVTLVFLFMPKLYIIVLRPDRNNRALFTTSKSIRCHIGARVAAAIAEPTPKHAVYRISESEETESSSAYRSNSSSIKRRTLSTQTDKELLMSLCQALLLGTATATTGKASPVKSIDDHQQQQQQQPKQLMWECEATVEYDEACEQCNGLRRASMEKSEASQTRLAYVRNHRGESVSYERNHWAELDVKRLVDDLRRRSVAAYPSAQSNCHRGPTSSFAAGASSSPLGRKKMNGLRGADYELHQLGRRDSSRAESGAIDSETLRLIDLRARIREESELQPSDSGDPVINITITLGHGLPDYVDAPVSEL</sequence>
<dbReference type="EnsemblMetazoa" id="XM_031927448">
    <property type="protein sequence ID" value="XP_031783308"/>
    <property type="gene ID" value="LOC100118400"/>
</dbReference>
<dbReference type="GO" id="GO:0005886">
    <property type="term" value="C:plasma membrane"/>
    <property type="evidence" value="ECO:0007669"/>
    <property type="project" value="UniProtKB-SubCell"/>
</dbReference>
<dbReference type="InterPro" id="IPR000337">
    <property type="entry name" value="GPCR_3"/>
</dbReference>
<proteinExistence type="inferred from homology"/>
<dbReference type="GO" id="GO:0007206">
    <property type="term" value="P:phospholipase C-activating G protein-coupled glutamate receptor signaling pathway"/>
    <property type="evidence" value="ECO:0007669"/>
    <property type="project" value="UniProtKB-ARBA"/>
</dbReference>
<accession>A0A7M7QA53</accession>
<feature type="transmembrane region" description="Helical" evidence="16">
    <location>
        <begin position="825"/>
        <end position="847"/>
    </location>
</feature>
<dbReference type="InterPro" id="IPR000162">
    <property type="entry name" value="GPCR_3_mtglu_rcpt"/>
</dbReference>
<feature type="transmembrane region" description="Helical" evidence="16">
    <location>
        <begin position="705"/>
        <end position="733"/>
    </location>
</feature>
<reference evidence="19" key="1">
    <citation type="submission" date="2021-01" db="UniProtKB">
        <authorList>
            <consortium name="EnsemblMetazoa"/>
        </authorList>
    </citation>
    <scope>IDENTIFICATION</scope>
</reference>
<evidence type="ECO:0000256" key="2">
    <source>
        <dbReference type="ARBA" id="ARBA00007242"/>
    </source>
</evidence>
<evidence type="ECO:0000313" key="20">
    <source>
        <dbReference type="Proteomes" id="UP000002358"/>
    </source>
</evidence>
<dbReference type="SUPFAM" id="SSF57184">
    <property type="entry name" value="Growth factor receptor domain"/>
    <property type="match status" value="1"/>
</dbReference>
<evidence type="ECO:0000256" key="12">
    <source>
        <dbReference type="ARBA" id="ARBA00023180"/>
    </source>
</evidence>
<dbReference type="CDD" id="cd15285">
    <property type="entry name" value="7tmC_mGluR_group1"/>
    <property type="match status" value="1"/>
</dbReference>
<dbReference type="AlphaFoldDB" id="A0A7M7QA53"/>
<keyword evidence="12" id="KW-0325">Glycoprotein</keyword>
<dbReference type="FunFam" id="3.40.50.2300:FF:000219">
    <property type="entry name" value="Glutamate metabotropic receptor 5"/>
    <property type="match status" value="1"/>
</dbReference>
<feature type="domain" description="G-protein coupled receptors family 3 profile" evidence="18">
    <location>
        <begin position="598"/>
        <end position="870"/>
    </location>
</feature>
<keyword evidence="11" id="KW-0675">Receptor</keyword>
<evidence type="ECO:0000256" key="11">
    <source>
        <dbReference type="ARBA" id="ARBA00023170"/>
    </source>
</evidence>
<feature type="transmembrane region" description="Helical" evidence="16">
    <location>
        <begin position="599"/>
        <end position="621"/>
    </location>
</feature>
<evidence type="ECO:0000256" key="1">
    <source>
        <dbReference type="ARBA" id="ARBA00004651"/>
    </source>
</evidence>
<evidence type="ECO:0000256" key="16">
    <source>
        <dbReference type="SAM" id="Phobius"/>
    </source>
</evidence>
<dbReference type="SUPFAM" id="SSF53822">
    <property type="entry name" value="Periplasmic binding protein-like I"/>
    <property type="match status" value="1"/>
</dbReference>
<keyword evidence="4" id="KW-0597">Phosphoprotein</keyword>
<evidence type="ECO:0000313" key="19">
    <source>
        <dbReference type="EnsemblMetazoa" id="XP_031783307"/>
    </source>
</evidence>
<dbReference type="InterPro" id="IPR050726">
    <property type="entry name" value="mGluR"/>
</dbReference>
<keyword evidence="9 16" id="KW-0472">Membrane</keyword>
<comment type="similarity">
    <text evidence="2">Belongs to the G-protein coupled receptor 3 family.</text>
</comment>
<dbReference type="Gene3D" id="2.10.50.30">
    <property type="entry name" value="GPCR, family 3, nine cysteines domain"/>
    <property type="match status" value="1"/>
</dbReference>
<keyword evidence="8" id="KW-0297">G-protein coupled receptor</keyword>
<dbReference type="GeneID" id="100118400"/>
<comment type="function">
    <text evidence="14">G-protein coupled receptor for glutamate. Ligand binding causes a conformation change that triggers signaling via guanine nucleotide-binding proteins (G proteins) and modulates the activity of down-stream effectors.</text>
</comment>
<dbReference type="EnsemblMetazoa" id="XM_031927450">
    <property type="protein sequence ID" value="XP_031783310"/>
    <property type="gene ID" value="LOC100118400"/>
</dbReference>
<evidence type="ECO:0000256" key="6">
    <source>
        <dbReference type="ARBA" id="ARBA00022729"/>
    </source>
</evidence>
<evidence type="ECO:0000256" key="13">
    <source>
        <dbReference type="ARBA" id="ARBA00023224"/>
    </source>
</evidence>
<dbReference type="Pfam" id="PF00003">
    <property type="entry name" value="7tm_3"/>
    <property type="match status" value="1"/>
</dbReference>
<evidence type="ECO:0000256" key="10">
    <source>
        <dbReference type="ARBA" id="ARBA00023157"/>
    </source>
</evidence>
<dbReference type="EnsemblMetazoa" id="XM_031927447">
    <property type="protein sequence ID" value="XP_031783307"/>
    <property type="gene ID" value="LOC100118400"/>
</dbReference>
<dbReference type="PRINTS" id="PR00248">
    <property type="entry name" value="GPCRMGR"/>
</dbReference>
<feature type="region of interest" description="Disordered" evidence="15">
    <location>
        <begin position="1044"/>
        <end position="1067"/>
    </location>
</feature>
<dbReference type="RefSeq" id="XP_031783308.1">
    <property type="nucleotide sequence ID" value="XM_031927448.2"/>
</dbReference>
<dbReference type="RefSeq" id="XP_031783306.1">
    <property type="nucleotide sequence ID" value="XM_031927446.2"/>
</dbReference>
<evidence type="ECO:0000256" key="4">
    <source>
        <dbReference type="ARBA" id="ARBA00022553"/>
    </source>
</evidence>
<dbReference type="FunFam" id="3.40.50.2300:FF:000145">
    <property type="entry name" value="Glutamate receptor, metabotropic"/>
    <property type="match status" value="1"/>
</dbReference>
<feature type="transmembrane region" description="Helical" evidence="16">
    <location>
        <begin position="790"/>
        <end position="813"/>
    </location>
</feature>
<feature type="transmembrane region" description="Helical" evidence="16">
    <location>
        <begin position="636"/>
        <end position="656"/>
    </location>
</feature>
<protein>
    <recommendedName>
        <fullName evidence="18">G-protein coupled receptors family 3 profile domain-containing protein</fullName>
    </recommendedName>
</protein>
<dbReference type="InterPro" id="IPR011500">
    <property type="entry name" value="GPCR_3_9-Cys_dom"/>
</dbReference>
<evidence type="ECO:0000256" key="7">
    <source>
        <dbReference type="ARBA" id="ARBA00022989"/>
    </source>
</evidence>
<dbReference type="InterPro" id="IPR028082">
    <property type="entry name" value="Peripla_BP_I"/>
</dbReference>
<feature type="compositionally biased region" description="Polar residues" evidence="15">
    <location>
        <begin position="1044"/>
        <end position="1064"/>
    </location>
</feature>
<feature type="transmembrane region" description="Helical" evidence="16">
    <location>
        <begin position="668"/>
        <end position="684"/>
    </location>
</feature>
<dbReference type="InParanoid" id="A0A7M7QA53"/>
<dbReference type="InterPro" id="IPR038550">
    <property type="entry name" value="GPCR_3_9-Cys_sf"/>
</dbReference>
<dbReference type="InterPro" id="IPR009030">
    <property type="entry name" value="Growth_fac_rcpt_cys_sf"/>
</dbReference>
<keyword evidence="13" id="KW-0807">Transducer</keyword>
<dbReference type="Proteomes" id="UP000002358">
    <property type="component" value="Chromosome 3"/>
</dbReference>
<dbReference type="SMR" id="A0A7M7QA53"/>
<dbReference type="RefSeq" id="XP_031783310.1">
    <property type="nucleotide sequence ID" value="XM_031927450.2"/>
</dbReference>
<evidence type="ECO:0000256" key="5">
    <source>
        <dbReference type="ARBA" id="ARBA00022692"/>
    </source>
</evidence>
<dbReference type="PANTHER" id="PTHR24060">
    <property type="entry name" value="METABOTROPIC GLUTAMATE RECEPTOR"/>
    <property type="match status" value="1"/>
</dbReference>
<evidence type="ECO:0000256" key="9">
    <source>
        <dbReference type="ARBA" id="ARBA00023136"/>
    </source>
</evidence>
<keyword evidence="6 17" id="KW-0732">Signal</keyword>
<feature type="chain" id="PRO_5033597366" description="G-protein coupled receptors family 3 profile domain-containing protein" evidence="17">
    <location>
        <begin position="26"/>
        <end position="1147"/>
    </location>
</feature>
<evidence type="ECO:0000256" key="15">
    <source>
        <dbReference type="SAM" id="MobiDB-lite"/>
    </source>
</evidence>
<feature type="signal peptide" evidence="17">
    <location>
        <begin position="1"/>
        <end position="25"/>
    </location>
</feature>
<dbReference type="EnsemblMetazoa" id="XM_031927449">
    <property type="protein sequence ID" value="XP_031783309"/>
    <property type="gene ID" value="LOC100118400"/>
</dbReference>
<dbReference type="EnsemblMetazoa" id="XM_031927452">
    <property type="protein sequence ID" value="XP_031783312"/>
    <property type="gene ID" value="LOC100118400"/>
</dbReference>
<keyword evidence="7 16" id="KW-1133">Transmembrane helix</keyword>
<dbReference type="OrthoDB" id="425344at2759"/>
<dbReference type="Gene3D" id="3.40.50.2300">
    <property type="match status" value="2"/>
</dbReference>
<dbReference type="GO" id="GO:0004930">
    <property type="term" value="F:G protein-coupled receptor activity"/>
    <property type="evidence" value="ECO:0007669"/>
    <property type="project" value="UniProtKB-KW"/>
</dbReference>
<evidence type="ECO:0000256" key="17">
    <source>
        <dbReference type="SAM" id="SignalP"/>
    </source>
</evidence>
<keyword evidence="10" id="KW-1015">Disulfide bond</keyword>